<dbReference type="PROSITE" id="PS50109">
    <property type="entry name" value="HIS_KIN"/>
    <property type="match status" value="1"/>
</dbReference>
<gene>
    <name evidence="8" type="ORF">IMF26_00210</name>
</gene>
<evidence type="ECO:0000259" key="7">
    <source>
        <dbReference type="PROSITE" id="PS50109"/>
    </source>
</evidence>
<evidence type="ECO:0000256" key="4">
    <source>
        <dbReference type="ARBA" id="ARBA00022777"/>
    </source>
</evidence>
<dbReference type="InterPro" id="IPR036890">
    <property type="entry name" value="HATPase_C_sf"/>
</dbReference>
<feature type="region of interest" description="Disordered" evidence="6">
    <location>
        <begin position="1"/>
        <end position="25"/>
    </location>
</feature>
<dbReference type="InterPro" id="IPR003594">
    <property type="entry name" value="HATPase_dom"/>
</dbReference>
<dbReference type="InterPro" id="IPR004358">
    <property type="entry name" value="Sig_transdc_His_kin-like_C"/>
</dbReference>
<evidence type="ECO:0000256" key="1">
    <source>
        <dbReference type="ARBA" id="ARBA00000085"/>
    </source>
</evidence>
<dbReference type="GO" id="GO:0005886">
    <property type="term" value="C:plasma membrane"/>
    <property type="evidence" value="ECO:0007669"/>
    <property type="project" value="TreeGrafter"/>
</dbReference>
<name>A0AAT9LEK9_9FIRM</name>
<dbReference type="PRINTS" id="PR00344">
    <property type="entry name" value="BCTRLSENSOR"/>
</dbReference>
<reference evidence="8" key="1">
    <citation type="submission" date="2020-10" db="EMBL/GenBank/DDBJ databases">
        <authorList>
            <person name="Kadnikov V."/>
            <person name="Beletsky A.V."/>
            <person name="Mardanov A.V."/>
            <person name="Karnachuk O.V."/>
            <person name="Ravin N.V."/>
        </authorList>
    </citation>
    <scope>NUCLEOTIDE SEQUENCE</scope>
    <source>
        <strain evidence="8">Bu02</strain>
    </source>
</reference>
<evidence type="ECO:0000256" key="3">
    <source>
        <dbReference type="ARBA" id="ARBA00022679"/>
    </source>
</evidence>
<keyword evidence="4 8" id="KW-0418">Kinase</keyword>
<dbReference type="GO" id="GO:0009927">
    <property type="term" value="F:histidine phosphotransfer kinase activity"/>
    <property type="evidence" value="ECO:0007669"/>
    <property type="project" value="TreeGrafter"/>
</dbReference>
<feature type="compositionally biased region" description="Basic and acidic residues" evidence="6">
    <location>
        <begin position="1"/>
        <end position="16"/>
    </location>
</feature>
<dbReference type="KEGG" id="fcz:IMF26_00210"/>
<dbReference type="AlphaFoldDB" id="A0AAT9LEK9"/>
<dbReference type="PANTHER" id="PTHR43047:SF72">
    <property type="entry name" value="OSMOSENSING HISTIDINE PROTEIN KINASE SLN1"/>
    <property type="match status" value="1"/>
</dbReference>
<evidence type="ECO:0000256" key="2">
    <source>
        <dbReference type="ARBA" id="ARBA00012438"/>
    </source>
</evidence>
<keyword evidence="3" id="KW-0808">Transferase</keyword>
<feature type="domain" description="Histidine kinase" evidence="7">
    <location>
        <begin position="24"/>
        <end position="69"/>
    </location>
</feature>
<dbReference type="InterPro" id="IPR005467">
    <property type="entry name" value="His_kinase_dom"/>
</dbReference>
<keyword evidence="5" id="KW-0902">Two-component regulatory system</keyword>
<accession>A0AAT9LEK9</accession>
<protein>
    <recommendedName>
        <fullName evidence="2">histidine kinase</fullName>
        <ecNumber evidence="2">2.7.13.3</ecNumber>
    </recommendedName>
</protein>
<dbReference type="PANTHER" id="PTHR43047">
    <property type="entry name" value="TWO-COMPONENT HISTIDINE PROTEIN KINASE"/>
    <property type="match status" value="1"/>
</dbReference>
<dbReference type="EC" id="2.7.13.3" evidence="2"/>
<comment type="catalytic activity">
    <reaction evidence="1">
        <text>ATP + protein L-histidine = ADP + protein N-phospho-L-histidine.</text>
        <dbReference type="EC" id="2.7.13.3"/>
    </reaction>
</comment>
<reference evidence="8" key="2">
    <citation type="journal article" date="2023" name="Biology">
        <title>Prokaryotic Life Associated with Coal-Fire Gas Vents Revealed by Metagenomics.</title>
        <authorList>
            <person name="Kadnikov V.V."/>
            <person name="Mardanov A.V."/>
            <person name="Beletsky A.V."/>
            <person name="Karnachuk O.V."/>
            <person name="Ravin N.V."/>
        </authorList>
    </citation>
    <scope>NUCLEOTIDE SEQUENCE</scope>
    <source>
        <strain evidence="8">Bu02</strain>
    </source>
</reference>
<evidence type="ECO:0000256" key="5">
    <source>
        <dbReference type="ARBA" id="ARBA00023012"/>
    </source>
</evidence>
<dbReference type="SUPFAM" id="SSF55874">
    <property type="entry name" value="ATPase domain of HSP90 chaperone/DNA topoisomerase II/histidine kinase"/>
    <property type="match status" value="1"/>
</dbReference>
<dbReference type="Gene3D" id="3.30.565.10">
    <property type="entry name" value="Histidine kinase-like ATPase, C-terminal domain"/>
    <property type="match status" value="1"/>
</dbReference>
<evidence type="ECO:0000313" key="8">
    <source>
        <dbReference type="EMBL" id="QUL98568.1"/>
    </source>
</evidence>
<dbReference type="EMBL" id="CP062796">
    <property type="protein sequence ID" value="QUL98568.1"/>
    <property type="molecule type" value="Genomic_DNA"/>
</dbReference>
<evidence type="ECO:0000256" key="6">
    <source>
        <dbReference type="SAM" id="MobiDB-lite"/>
    </source>
</evidence>
<sequence>MTGPEQEHGDYNHMDLDDPELIGSADDGKGFGLGLSLAKEVVEAHGGRISVQSRPGQGSCFTIIMPLGNGQETHCVMAKPQNRSYTH</sequence>
<dbReference type="Pfam" id="PF02518">
    <property type="entry name" value="HATPase_c"/>
    <property type="match status" value="1"/>
</dbReference>
<organism evidence="8">
    <name type="scientific">Candidatus Fermentithermobacillus carboniphilus</name>
    <dbReference type="NCBI Taxonomy" id="3085328"/>
    <lineage>
        <taxon>Bacteria</taxon>
        <taxon>Bacillati</taxon>
        <taxon>Bacillota</taxon>
        <taxon>Candidatus Fermentithermobacillia</taxon>
        <taxon>Candidatus Fermentithermobacillales</taxon>
        <taxon>Candidatus Fermentithermobacillaceae</taxon>
        <taxon>Candidatus Fermentithermobacillus</taxon>
    </lineage>
</organism>
<dbReference type="GO" id="GO:0000155">
    <property type="term" value="F:phosphorelay sensor kinase activity"/>
    <property type="evidence" value="ECO:0007669"/>
    <property type="project" value="TreeGrafter"/>
</dbReference>
<proteinExistence type="predicted"/>